<accession>A0A1A5YTQ1</accession>
<sequence>MNEYSFIRIKDAFPTENLIGRWVIGLAVIHNDFIFLKDQLYLLSEDISTVISKVPASFKLIAASLREAIFYLEESEKQIDIKEYISELPPHILKLYSFLTPLYRTGDQSDLLQRLTNLRNITYHFSKPHRNEFIKALEENQNQIIYNEDMNQHFLYAELIRNSILIHSLLKTEEDEISELIRSIKSAIDNFIKFSREVNKYYLKDFL</sequence>
<protein>
    <submittedName>
        <fullName evidence="1">Uncharacterized protein</fullName>
    </submittedName>
</protein>
<comment type="caution">
    <text evidence="1">The sequence shown here is derived from an EMBL/GenBank/DDBJ whole genome shotgun (WGS) entry which is preliminary data.</text>
</comment>
<keyword evidence="2" id="KW-1185">Reference proteome</keyword>
<reference evidence="1 2" key="1">
    <citation type="submission" date="2016-05" db="EMBL/GenBank/DDBJ databases">
        <title>Paenibacillus oryzae. sp. nov., isolated from the rice root.</title>
        <authorList>
            <person name="Zhang J."/>
            <person name="Zhang X."/>
        </authorList>
    </citation>
    <scope>NUCLEOTIDE SEQUENCE [LARGE SCALE GENOMIC DNA]</scope>
    <source>
        <strain evidence="1 2">1DrF-4</strain>
    </source>
</reference>
<dbReference type="AlphaFoldDB" id="A0A1A5YTQ1"/>
<organism evidence="1 2">
    <name type="scientific">Paenibacillus oryzae</name>
    <dbReference type="NCBI Taxonomy" id="1844972"/>
    <lineage>
        <taxon>Bacteria</taxon>
        <taxon>Bacillati</taxon>
        <taxon>Bacillota</taxon>
        <taxon>Bacilli</taxon>
        <taxon>Bacillales</taxon>
        <taxon>Paenibacillaceae</taxon>
        <taxon>Paenibacillus</taxon>
    </lineage>
</organism>
<dbReference type="EMBL" id="LYPA01000023">
    <property type="protein sequence ID" value="OBR68943.1"/>
    <property type="molecule type" value="Genomic_DNA"/>
</dbReference>
<evidence type="ECO:0000313" key="1">
    <source>
        <dbReference type="EMBL" id="OBR68943.1"/>
    </source>
</evidence>
<proteinExistence type="predicted"/>
<dbReference type="OrthoDB" id="2616496at2"/>
<dbReference type="Proteomes" id="UP000092024">
    <property type="component" value="Unassembled WGS sequence"/>
</dbReference>
<evidence type="ECO:0000313" key="2">
    <source>
        <dbReference type="Proteomes" id="UP000092024"/>
    </source>
</evidence>
<name>A0A1A5YTQ1_9BACL</name>
<gene>
    <name evidence="1" type="ORF">A7K91_15055</name>
</gene>
<dbReference type="RefSeq" id="WP_068678804.1">
    <property type="nucleotide sequence ID" value="NZ_LYPA01000023.1"/>
</dbReference>